<gene>
    <name evidence="1" type="ORF">O6H91_05G036600</name>
</gene>
<protein>
    <submittedName>
        <fullName evidence="1">Uncharacterized protein</fullName>
    </submittedName>
</protein>
<comment type="caution">
    <text evidence="1">The sequence shown here is derived from an EMBL/GenBank/DDBJ whole genome shotgun (WGS) entry which is preliminary data.</text>
</comment>
<accession>A0ACC2DM96</accession>
<dbReference type="EMBL" id="CM055096">
    <property type="protein sequence ID" value="KAJ7555418.1"/>
    <property type="molecule type" value="Genomic_DNA"/>
</dbReference>
<dbReference type="Proteomes" id="UP001162992">
    <property type="component" value="Chromosome 5"/>
</dbReference>
<sequence>MDCITSSLHMQEKVESQWLPPGFRFHPTDEELIDYLKKKVVNANFSVRAILEVDLNKCEPWDLPARSKMGEKEWYFFTLRDRKYPTGMRTNRATEAGYWKGTGKDREVFSSSLTTLVGMKKTLVFYKGRAPKGEKTNWIIHEYRLEGDSTNLQLPHSRISKDSEWVVCRIFHKMPGGKKAVLKDILSTNFMAVCEDQLFLPPLHECPLLTRVTNDPGIDINPGLQSDQVSSFTSDNDALPALSSFMSDNDTLSALSSVEAKNSGHWTGAGDTCSVAEDSSLFETASGTFDVLPRMLRYPSYLDLQPMNLQGRELTVLSNAITKRKRESGVQSSPLLTKSSISWHEPKQHANDVVAVDFLVDRGALTTPCKIEPYMEVNETLQSGYRMLDKNVWMEGGAPDFECSQSLLNLSLPLESSLFEIREEMSPIMYRNGISSTEDVDYFWTY</sequence>
<evidence type="ECO:0000313" key="1">
    <source>
        <dbReference type="EMBL" id="KAJ7555418.1"/>
    </source>
</evidence>
<organism evidence="1 2">
    <name type="scientific">Diphasiastrum complanatum</name>
    <name type="common">Issler's clubmoss</name>
    <name type="synonym">Lycopodium complanatum</name>
    <dbReference type="NCBI Taxonomy" id="34168"/>
    <lineage>
        <taxon>Eukaryota</taxon>
        <taxon>Viridiplantae</taxon>
        <taxon>Streptophyta</taxon>
        <taxon>Embryophyta</taxon>
        <taxon>Tracheophyta</taxon>
        <taxon>Lycopodiopsida</taxon>
        <taxon>Lycopodiales</taxon>
        <taxon>Lycopodiaceae</taxon>
        <taxon>Lycopodioideae</taxon>
        <taxon>Diphasiastrum</taxon>
    </lineage>
</organism>
<name>A0ACC2DM96_DIPCM</name>
<reference evidence="2" key="1">
    <citation type="journal article" date="2024" name="Proc. Natl. Acad. Sci. U.S.A.">
        <title>Extraordinary preservation of gene collinearity over three hundred million years revealed in homosporous lycophytes.</title>
        <authorList>
            <person name="Li C."/>
            <person name="Wickell D."/>
            <person name="Kuo L.Y."/>
            <person name="Chen X."/>
            <person name="Nie B."/>
            <person name="Liao X."/>
            <person name="Peng D."/>
            <person name="Ji J."/>
            <person name="Jenkins J."/>
            <person name="Williams M."/>
            <person name="Shu S."/>
            <person name="Plott C."/>
            <person name="Barry K."/>
            <person name="Rajasekar S."/>
            <person name="Grimwood J."/>
            <person name="Han X."/>
            <person name="Sun S."/>
            <person name="Hou Z."/>
            <person name="He W."/>
            <person name="Dai G."/>
            <person name="Sun C."/>
            <person name="Schmutz J."/>
            <person name="Leebens-Mack J.H."/>
            <person name="Li F.W."/>
            <person name="Wang L."/>
        </authorList>
    </citation>
    <scope>NUCLEOTIDE SEQUENCE [LARGE SCALE GENOMIC DNA]</scope>
    <source>
        <strain evidence="2">cv. PW_Plant_1</strain>
    </source>
</reference>
<evidence type="ECO:0000313" key="2">
    <source>
        <dbReference type="Proteomes" id="UP001162992"/>
    </source>
</evidence>
<keyword evidence="2" id="KW-1185">Reference proteome</keyword>
<proteinExistence type="predicted"/>